<dbReference type="STRING" id="64702.SAMN05443377_12629"/>
<dbReference type="InterPro" id="IPR036095">
    <property type="entry name" value="PTS_EIIB-like_sf"/>
</dbReference>
<dbReference type="EMBL" id="FOGZ01000026">
    <property type="protein sequence ID" value="SER99171.1"/>
    <property type="molecule type" value="Genomic_DNA"/>
</dbReference>
<keyword evidence="4" id="KW-1185">Reference proteome</keyword>
<protein>
    <submittedName>
        <fullName evidence="3">PTS system, galactitol-specific IIB component</fullName>
    </submittedName>
</protein>
<dbReference type="Proteomes" id="UP000198815">
    <property type="component" value="Unassembled WGS sequence"/>
</dbReference>
<feature type="domain" description="PTS EIIB type-2" evidence="2">
    <location>
        <begin position="5"/>
        <end position="97"/>
    </location>
</feature>
<reference evidence="3 4" key="1">
    <citation type="submission" date="2016-10" db="EMBL/GenBank/DDBJ databases">
        <authorList>
            <person name="de Groot N.N."/>
        </authorList>
    </citation>
    <scope>NUCLEOTIDE SEQUENCE [LARGE SCALE GENOMIC DNA]</scope>
    <source>
        <strain evidence="3 4">DSM 16859</strain>
    </source>
</reference>
<sequence>MNRELKVLVACGAGIATSTVVMQKLEDLFKQNNIRVSLIQIKISEAAGRQQDADMLVSTSLLPTAYRIPAVVAMGYLTGLGKDKLDAKIIDTAREILDKE</sequence>
<dbReference type="PROSITE" id="PS51099">
    <property type="entry name" value="PTS_EIIB_TYPE_2"/>
    <property type="match status" value="1"/>
</dbReference>
<evidence type="ECO:0000313" key="4">
    <source>
        <dbReference type="Proteomes" id="UP000198815"/>
    </source>
</evidence>
<dbReference type="RefSeq" id="WP_091970936.1">
    <property type="nucleotide sequence ID" value="NZ_FOGZ01000026.1"/>
</dbReference>
<evidence type="ECO:0000256" key="1">
    <source>
        <dbReference type="ARBA" id="ARBA00022679"/>
    </source>
</evidence>
<evidence type="ECO:0000259" key="2">
    <source>
        <dbReference type="PROSITE" id="PS51099"/>
    </source>
</evidence>
<accession>A0A1H9TQ43</accession>
<dbReference type="OrthoDB" id="3196672at2"/>
<evidence type="ECO:0000313" key="3">
    <source>
        <dbReference type="EMBL" id="SER99171.1"/>
    </source>
</evidence>
<dbReference type="Pfam" id="PF02302">
    <property type="entry name" value="PTS_IIB"/>
    <property type="match status" value="1"/>
</dbReference>
<dbReference type="SUPFAM" id="SSF52794">
    <property type="entry name" value="PTS system IIB component-like"/>
    <property type="match status" value="1"/>
</dbReference>
<dbReference type="CDD" id="cd05566">
    <property type="entry name" value="PTS_IIB_galactitol"/>
    <property type="match status" value="1"/>
</dbReference>
<dbReference type="GO" id="GO:0008982">
    <property type="term" value="F:protein-N(PI)-phosphohistidine-sugar phosphotransferase activity"/>
    <property type="evidence" value="ECO:0007669"/>
    <property type="project" value="InterPro"/>
</dbReference>
<dbReference type="GO" id="GO:0009401">
    <property type="term" value="P:phosphoenolpyruvate-dependent sugar phosphotransferase system"/>
    <property type="evidence" value="ECO:0007669"/>
    <property type="project" value="InterPro"/>
</dbReference>
<dbReference type="Gene3D" id="3.40.50.2300">
    <property type="match status" value="1"/>
</dbReference>
<organism evidence="3 4">
    <name type="scientific">Propionibacterium cyclohexanicum</name>
    <dbReference type="NCBI Taxonomy" id="64702"/>
    <lineage>
        <taxon>Bacteria</taxon>
        <taxon>Bacillati</taxon>
        <taxon>Actinomycetota</taxon>
        <taxon>Actinomycetes</taxon>
        <taxon>Propionibacteriales</taxon>
        <taxon>Propionibacteriaceae</taxon>
        <taxon>Propionibacterium</taxon>
    </lineage>
</organism>
<gene>
    <name evidence="3" type="ORF">SAMN05443377_12629</name>
</gene>
<dbReference type="AlphaFoldDB" id="A0A1H9TQ43"/>
<dbReference type="InterPro" id="IPR013011">
    <property type="entry name" value="PTS_EIIB_2"/>
</dbReference>
<keyword evidence="1" id="KW-0808">Transferase</keyword>
<dbReference type="InterPro" id="IPR003501">
    <property type="entry name" value="PTS_EIIB_2/3"/>
</dbReference>
<name>A0A1H9TQ43_9ACTN</name>
<proteinExistence type="predicted"/>